<dbReference type="AlphaFoldDB" id="A0A0V0QNP0"/>
<dbReference type="OMA" id="VIVTAHQ"/>
<feature type="domain" description="D-isomer specific 2-hydroxyacid dehydrogenase NAD-binding" evidence="6">
    <location>
        <begin position="91"/>
        <end position="280"/>
    </location>
</feature>
<evidence type="ECO:0000256" key="2">
    <source>
        <dbReference type="ARBA" id="ARBA00023002"/>
    </source>
</evidence>
<dbReference type="OrthoDB" id="298012at2759"/>
<keyword evidence="3" id="KW-0520">NAD</keyword>
<gene>
    <name evidence="7" type="ORF">PPERSA_04136</name>
</gene>
<dbReference type="InParanoid" id="A0A0V0QNP0"/>
<feature type="domain" description="D-isomer specific 2-hydroxyacid dehydrogenase catalytic" evidence="5">
    <location>
        <begin position="7"/>
        <end position="311"/>
    </location>
</feature>
<evidence type="ECO:0000259" key="5">
    <source>
        <dbReference type="Pfam" id="PF00389"/>
    </source>
</evidence>
<dbReference type="PROSITE" id="PS00670">
    <property type="entry name" value="D_2_HYDROXYACID_DH_2"/>
    <property type="match status" value="1"/>
</dbReference>
<dbReference type="Pfam" id="PF02826">
    <property type="entry name" value="2-Hacid_dh_C"/>
    <property type="match status" value="1"/>
</dbReference>
<dbReference type="SUPFAM" id="SSF52283">
    <property type="entry name" value="Formate/glycerate dehydrogenase catalytic domain-like"/>
    <property type="match status" value="1"/>
</dbReference>
<evidence type="ECO:0000256" key="1">
    <source>
        <dbReference type="ARBA" id="ARBA00005854"/>
    </source>
</evidence>
<protein>
    <recommendedName>
        <fullName evidence="9">D-isomer specific 2-hydroxyacid dehydrogenase, NAD-binding</fullName>
    </recommendedName>
</protein>
<dbReference type="GO" id="GO:0016616">
    <property type="term" value="F:oxidoreductase activity, acting on the CH-OH group of donors, NAD or NADP as acceptor"/>
    <property type="evidence" value="ECO:0007669"/>
    <property type="project" value="InterPro"/>
</dbReference>
<evidence type="ECO:0000256" key="3">
    <source>
        <dbReference type="ARBA" id="ARBA00023027"/>
    </source>
</evidence>
<comment type="caution">
    <text evidence="7">The sequence shown here is derived from an EMBL/GenBank/DDBJ whole genome shotgun (WGS) entry which is preliminary data.</text>
</comment>
<dbReference type="PROSITE" id="PS00065">
    <property type="entry name" value="D_2_HYDROXYACID_DH_1"/>
    <property type="match status" value="1"/>
</dbReference>
<reference evidence="7 8" key="1">
    <citation type="journal article" date="2015" name="Sci. Rep.">
        <title>Genome of the facultative scuticociliatosis pathogen Pseudocohnilembus persalinus provides insight into its virulence through horizontal gene transfer.</title>
        <authorList>
            <person name="Xiong J."/>
            <person name="Wang G."/>
            <person name="Cheng J."/>
            <person name="Tian M."/>
            <person name="Pan X."/>
            <person name="Warren A."/>
            <person name="Jiang C."/>
            <person name="Yuan D."/>
            <person name="Miao W."/>
        </authorList>
    </citation>
    <scope>NUCLEOTIDE SEQUENCE [LARGE SCALE GENOMIC DNA]</scope>
    <source>
        <strain evidence="7">36N120E</strain>
    </source>
</reference>
<dbReference type="InterPro" id="IPR029753">
    <property type="entry name" value="D-isomer_DH_CS"/>
</dbReference>
<evidence type="ECO:0000256" key="4">
    <source>
        <dbReference type="RuleBase" id="RU003719"/>
    </source>
</evidence>
<dbReference type="InterPro" id="IPR006139">
    <property type="entry name" value="D-isomer_2_OHA_DH_cat_dom"/>
</dbReference>
<dbReference type="InterPro" id="IPR058205">
    <property type="entry name" value="D-LDH-like"/>
</dbReference>
<accession>A0A0V0QNP0</accession>
<dbReference type="InterPro" id="IPR006140">
    <property type="entry name" value="D-isomer_DH_NAD-bd"/>
</dbReference>
<dbReference type="PROSITE" id="PS00671">
    <property type="entry name" value="D_2_HYDROXYACID_DH_3"/>
    <property type="match status" value="1"/>
</dbReference>
<dbReference type="GO" id="GO:0051287">
    <property type="term" value="F:NAD binding"/>
    <property type="evidence" value="ECO:0007669"/>
    <property type="project" value="InterPro"/>
</dbReference>
<comment type="similarity">
    <text evidence="1 4">Belongs to the D-isomer specific 2-hydroxyacid dehydrogenase family.</text>
</comment>
<dbReference type="PANTHER" id="PTHR43026:SF1">
    <property type="entry name" value="2-HYDROXYACID DEHYDROGENASE HOMOLOG 1-RELATED"/>
    <property type="match status" value="1"/>
</dbReference>
<dbReference type="InterPro" id="IPR036291">
    <property type="entry name" value="NAD(P)-bd_dom_sf"/>
</dbReference>
<dbReference type="Pfam" id="PF00389">
    <property type="entry name" value="2-Hacid_dh"/>
    <property type="match status" value="1"/>
</dbReference>
<proteinExistence type="inferred from homology"/>
<evidence type="ECO:0000259" key="6">
    <source>
        <dbReference type="Pfam" id="PF02826"/>
    </source>
</evidence>
<keyword evidence="8" id="KW-1185">Reference proteome</keyword>
<name>A0A0V0QNP0_PSEPJ</name>
<dbReference type="InterPro" id="IPR029752">
    <property type="entry name" value="D-isomer_DH_CS1"/>
</dbReference>
<evidence type="ECO:0008006" key="9">
    <source>
        <dbReference type="Google" id="ProtNLM"/>
    </source>
</evidence>
<dbReference type="SUPFAM" id="SSF51735">
    <property type="entry name" value="NAD(P)-binding Rossmann-fold domains"/>
    <property type="match status" value="1"/>
</dbReference>
<dbReference type="Gene3D" id="3.40.50.720">
    <property type="entry name" value="NAD(P)-binding Rossmann-like Domain"/>
    <property type="match status" value="2"/>
</dbReference>
<evidence type="ECO:0000313" key="7">
    <source>
        <dbReference type="EMBL" id="KRX03584.1"/>
    </source>
</evidence>
<dbReference type="PANTHER" id="PTHR43026">
    <property type="entry name" value="2-HYDROXYACID DEHYDROGENASE HOMOLOG 1-RELATED"/>
    <property type="match status" value="1"/>
</dbReference>
<dbReference type="EMBL" id="LDAU01000129">
    <property type="protein sequence ID" value="KRX03584.1"/>
    <property type="molecule type" value="Genomic_DNA"/>
</dbReference>
<evidence type="ECO:0000313" key="8">
    <source>
        <dbReference type="Proteomes" id="UP000054937"/>
    </source>
</evidence>
<sequence>MLPRPNELTFFHNEMNYDFAKSIQGFDAICGFVNDDFSYRVIEQLAEKEIKLIALRCAGFDNVDLKACQQFGIKVVRVPSYSPSAIAEHAIGLLMCLNRKIHRAYIRTRDGNFSLDGLTGVTLRGKTIGIFGIGKIGQCFAQICKGLGMEILIYDKWQPPQSLLDEFGATYVDQETLFRKSDILSLHCPLTKETQHIINKQSLDMMKNTIVIINTSRGALINTEDIIEELRQKRVAGLAIDVYENEKSLFFSDHSGKVLTDQNLMMLQSFPNVIITAHQAFLTEEALQQICKVTLENIQNIKDGEECPNEVTIKQ</sequence>
<organism evidence="7 8">
    <name type="scientific">Pseudocohnilembus persalinus</name>
    <name type="common">Ciliate</name>
    <dbReference type="NCBI Taxonomy" id="266149"/>
    <lineage>
        <taxon>Eukaryota</taxon>
        <taxon>Sar</taxon>
        <taxon>Alveolata</taxon>
        <taxon>Ciliophora</taxon>
        <taxon>Intramacronucleata</taxon>
        <taxon>Oligohymenophorea</taxon>
        <taxon>Scuticociliatia</taxon>
        <taxon>Philasterida</taxon>
        <taxon>Pseudocohnilembidae</taxon>
        <taxon>Pseudocohnilembus</taxon>
    </lineage>
</organism>
<keyword evidence="2 4" id="KW-0560">Oxidoreductase</keyword>
<dbReference type="Proteomes" id="UP000054937">
    <property type="component" value="Unassembled WGS sequence"/>
</dbReference>
<dbReference type="CDD" id="cd12183">
    <property type="entry name" value="LDH_like_2"/>
    <property type="match status" value="1"/>
</dbReference>